<dbReference type="GO" id="GO:0051539">
    <property type="term" value="F:4 iron, 4 sulfur cluster binding"/>
    <property type="evidence" value="ECO:0007669"/>
    <property type="project" value="UniProtKB-UniRule"/>
</dbReference>
<dbReference type="GO" id="GO:0016992">
    <property type="term" value="F:lipoate synthase activity"/>
    <property type="evidence" value="ECO:0007669"/>
    <property type="project" value="UniProtKB-UniRule"/>
</dbReference>
<evidence type="ECO:0000256" key="8">
    <source>
        <dbReference type="ARBA" id="ARBA00047326"/>
    </source>
</evidence>
<comment type="function">
    <text evidence="9">Catalyzes the radical-mediated insertion of two sulfur atoms into the C-6 and C-8 positions of the octanoyl moiety bound to the lipoyl domains of lipoate-dependent enzymes, thereby converting the octanoylated domains into lipoylated derivatives.</text>
</comment>
<dbReference type="AlphaFoldDB" id="A0A1H5VFH0"/>
<name>A0A1H5VFH0_9HYPH</name>
<dbReference type="FunFam" id="3.20.20.70:FF:000040">
    <property type="entry name" value="Lipoyl synthase"/>
    <property type="match status" value="1"/>
</dbReference>
<dbReference type="UniPathway" id="UPA00538">
    <property type="reaction ID" value="UER00593"/>
</dbReference>
<evidence type="ECO:0000256" key="7">
    <source>
        <dbReference type="ARBA" id="ARBA00023014"/>
    </source>
</evidence>
<feature type="binding site" evidence="9">
    <location>
        <position position="102"/>
    </location>
    <ligand>
        <name>[4Fe-4S] cluster</name>
        <dbReference type="ChEBI" id="CHEBI:49883"/>
        <label>2</label>
        <note>4Fe-4S-S-AdoMet</note>
    </ligand>
</feature>
<dbReference type="GO" id="GO:0005737">
    <property type="term" value="C:cytoplasm"/>
    <property type="evidence" value="ECO:0007669"/>
    <property type="project" value="UniProtKB-SubCell"/>
</dbReference>
<dbReference type="InterPro" id="IPR006638">
    <property type="entry name" value="Elp3/MiaA/NifB-like_rSAM"/>
</dbReference>
<evidence type="ECO:0000259" key="11">
    <source>
        <dbReference type="PROSITE" id="PS51918"/>
    </source>
</evidence>
<keyword evidence="5 9" id="KW-0479">Metal-binding</keyword>
<dbReference type="GO" id="GO:0009249">
    <property type="term" value="P:protein lipoylation"/>
    <property type="evidence" value="ECO:0007669"/>
    <property type="project" value="UniProtKB-UniRule"/>
</dbReference>
<feature type="region of interest" description="Disordered" evidence="10">
    <location>
        <begin position="1"/>
        <end position="42"/>
    </location>
</feature>
<feature type="domain" description="Radical SAM core" evidence="11">
    <location>
        <begin position="88"/>
        <end position="304"/>
    </location>
</feature>
<evidence type="ECO:0000256" key="10">
    <source>
        <dbReference type="SAM" id="MobiDB-lite"/>
    </source>
</evidence>
<dbReference type="CDD" id="cd01335">
    <property type="entry name" value="Radical_SAM"/>
    <property type="match status" value="1"/>
</dbReference>
<protein>
    <recommendedName>
        <fullName evidence="9">Lipoyl synthase</fullName>
        <ecNumber evidence="9">2.8.1.8</ecNumber>
    </recommendedName>
    <alternativeName>
        <fullName evidence="9">Lip-syn</fullName>
        <shortName evidence="9">LS</shortName>
    </alternativeName>
    <alternativeName>
        <fullName evidence="9">Lipoate synthase</fullName>
    </alternativeName>
    <alternativeName>
        <fullName evidence="9">Lipoic acid synthase</fullName>
    </alternativeName>
    <alternativeName>
        <fullName evidence="9">Sulfur insertion protein LipA</fullName>
    </alternativeName>
</protein>
<feature type="compositionally biased region" description="Basic and acidic residues" evidence="10">
    <location>
        <begin position="29"/>
        <end position="42"/>
    </location>
</feature>
<dbReference type="PANTHER" id="PTHR10949:SF0">
    <property type="entry name" value="LIPOYL SYNTHASE, MITOCHONDRIAL"/>
    <property type="match status" value="1"/>
</dbReference>
<comment type="similarity">
    <text evidence="9">Belongs to the radical SAM superfamily. Lipoyl synthase family.</text>
</comment>
<dbReference type="InterPro" id="IPR003698">
    <property type="entry name" value="Lipoyl_synth"/>
</dbReference>
<dbReference type="PANTHER" id="PTHR10949">
    <property type="entry name" value="LIPOYL SYNTHASE"/>
    <property type="match status" value="1"/>
</dbReference>
<dbReference type="NCBIfam" id="NF004019">
    <property type="entry name" value="PRK05481.1"/>
    <property type="match status" value="1"/>
</dbReference>
<dbReference type="HAMAP" id="MF_00206">
    <property type="entry name" value="Lipoyl_synth"/>
    <property type="match status" value="1"/>
</dbReference>
<dbReference type="NCBIfam" id="NF009544">
    <property type="entry name" value="PRK12928.1"/>
    <property type="match status" value="1"/>
</dbReference>
<evidence type="ECO:0000313" key="13">
    <source>
        <dbReference type="Proteomes" id="UP000236743"/>
    </source>
</evidence>
<proteinExistence type="inferred from homology"/>
<evidence type="ECO:0000313" key="12">
    <source>
        <dbReference type="EMBL" id="SEF85796.1"/>
    </source>
</evidence>
<keyword evidence="3 9" id="KW-0808">Transferase</keyword>
<dbReference type="Proteomes" id="UP000236743">
    <property type="component" value="Unassembled WGS sequence"/>
</dbReference>
<feature type="binding site" evidence="9">
    <location>
        <position position="76"/>
    </location>
    <ligand>
        <name>[4Fe-4S] cluster</name>
        <dbReference type="ChEBI" id="CHEBI:49883"/>
        <label>1</label>
    </ligand>
</feature>
<evidence type="ECO:0000256" key="3">
    <source>
        <dbReference type="ARBA" id="ARBA00022679"/>
    </source>
</evidence>
<feature type="binding site" evidence="9">
    <location>
        <position position="109"/>
    </location>
    <ligand>
        <name>[4Fe-4S] cluster</name>
        <dbReference type="ChEBI" id="CHEBI:49883"/>
        <label>2</label>
        <note>4Fe-4S-S-AdoMet</note>
    </ligand>
</feature>
<dbReference type="InterPro" id="IPR007197">
    <property type="entry name" value="rSAM"/>
</dbReference>
<sequence length="334" mass="36983">MALVLDLLNRDPRPNVGNPKSEAASPAVELRHPEKQKRPENPILRKPDWIRVKAPGSAKWAETQKIVKENKLVTVCEEAGCPNIGECWEKKHATFMIMGDTCTRACAFCNVKTGVPQPLDALEPAKVAQAVAKLGLEHVVITSVDRDDLKDGGAEHFAKVIRAIRKASPGTTIEILTPDFLRKPGALEVVVAAKPDVFNHNMETVPGKYLKVRPGARYFHSLRLLQRVKELDPTIFTKSGIMVGLGEERNEILQLMDDLRSADVDFMTIGQYLAPSRKHHAVIRFVTPDEFKSFEAIAYVKGFLMVSSTPLTRSSHHAGEDFARLRAARAAKIG</sequence>
<keyword evidence="6 9" id="KW-0408">Iron</keyword>
<evidence type="ECO:0000256" key="2">
    <source>
        <dbReference type="ARBA" id="ARBA00022490"/>
    </source>
</evidence>
<feature type="binding site" evidence="9">
    <location>
        <position position="87"/>
    </location>
    <ligand>
        <name>[4Fe-4S] cluster</name>
        <dbReference type="ChEBI" id="CHEBI:49883"/>
        <label>1</label>
    </ligand>
</feature>
<dbReference type="InterPro" id="IPR058240">
    <property type="entry name" value="rSAM_sf"/>
</dbReference>
<comment type="subcellular location">
    <subcellularLocation>
        <location evidence="9">Cytoplasm</location>
    </subcellularLocation>
</comment>
<organism evidence="12 13">
    <name type="scientific">Bosea lathyri</name>
    <dbReference type="NCBI Taxonomy" id="1036778"/>
    <lineage>
        <taxon>Bacteria</taxon>
        <taxon>Pseudomonadati</taxon>
        <taxon>Pseudomonadota</taxon>
        <taxon>Alphaproteobacteria</taxon>
        <taxon>Hyphomicrobiales</taxon>
        <taxon>Boseaceae</taxon>
        <taxon>Bosea</taxon>
    </lineage>
</organism>
<keyword evidence="13" id="KW-1185">Reference proteome</keyword>
<dbReference type="EC" id="2.8.1.8" evidence="9"/>
<gene>
    <name evidence="9" type="primary">lipA</name>
    <name evidence="12" type="ORF">SAMN04488115_102282</name>
</gene>
<comment type="pathway">
    <text evidence="9">Protein modification; protein lipoylation via endogenous pathway; protein N(6)-(lipoyl)lysine from octanoyl-[acyl-carrier-protein]: step 2/2.</text>
</comment>
<dbReference type="Pfam" id="PF04055">
    <property type="entry name" value="Radical_SAM"/>
    <property type="match status" value="1"/>
</dbReference>
<comment type="catalytic activity">
    <reaction evidence="8 9">
        <text>[[Fe-S] cluster scaffold protein carrying a second [4Fe-4S](2+) cluster] + N(6)-octanoyl-L-lysyl-[protein] + 2 oxidized [2Fe-2S]-[ferredoxin] + 2 S-adenosyl-L-methionine + 4 H(+) = [[Fe-S] cluster scaffold protein] + N(6)-[(R)-dihydrolipoyl]-L-lysyl-[protein] + 4 Fe(3+) + 2 hydrogen sulfide + 2 5'-deoxyadenosine + 2 L-methionine + 2 reduced [2Fe-2S]-[ferredoxin]</text>
        <dbReference type="Rhea" id="RHEA:16585"/>
        <dbReference type="Rhea" id="RHEA-COMP:9928"/>
        <dbReference type="Rhea" id="RHEA-COMP:10000"/>
        <dbReference type="Rhea" id="RHEA-COMP:10001"/>
        <dbReference type="Rhea" id="RHEA-COMP:10475"/>
        <dbReference type="Rhea" id="RHEA-COMP:14568"/>
        <dbReference type="Rhea" id="RHEA-COMP:14569"/>
        <dbReference type="ChEBI" id="CHEBI:15378"/>
        <dbReference type="ChEBI" id="CHEBI:17319"/>
        <dbReference type="ChEBI" id="CHEBI:29034"/>
        <dbReference type="ChEBI" id="CHEBI:29919"/>
        <dbReference type="ChEBI" id="CHEBI:33722"/>
        <dbReference type="ChEBI" id="CHEBI:33737"/>
        <dbReference type="ChEBI" id="CHEBI:33738"/>
        <dbReference type="ChEBI" id="CHEBI:57844"/>
        <dbReference type="ChEBI" id="CHEBI:59789"/>
        <dbReference type="ChEBI" id="CHEBI:78809"/>
        <dbReference type="ChEBI" id="CHEBI:83100"/>
        <dbReference type="EC" id="2.8.1.8"/>
    </reaction>
</comment>
<evidence type="ECO:0000256" key="1">
    <source>
        <dbReference type="ARBA" id="ARBA00022485"/>
    </source>
</evidence>
<feature type="binding site" evidence="9">
    <location>
        <position position="81"/>
    </location>
    <ligand>
        <name>[4Fe-4S] cluster</name>
        <dbReference type="ChEBI" id="CHEBI:49883"/>
        <label>1</label>
    </ligand>
</feature>
<dbReference type="EMBL" id="FNUY01000002">
    <property type="protein sequence ID" value="SEF85796.1"/>
    <property type="molecule type" value="Genomic_DNA"/>
</dbReference>
<dbReference type="SMART" id="SM00729">
    <property type="entry name" value="Elp3"/>
    <property type="match status" value="1"/>
</dbReference>
<feature type="binding site" evidence="9">
    <location>
        <position position="106"/>
    </location>
    <ligand>
        <name>[4Fe-4S] cluster</name>
        <dbReference type="ChEBI" id="CHEBI:49883"/>
        <label>2</label>
        <note>4Fe-4S-S-AdoMet</note>
    </ligand>
</feature>
<keyword evidence="7 9" id="KW-0411">Iron-sulfur</keyword>
<dbReference type="PIRSF" id="PIRSF005963">
    <property type="entry name" value="Lipoyl_synth"/>
    <property type="match status" value="1"/>
</dbReference>
<evidence type="ECO:0000256" key="5">
    <source>
        <dbReference type="ARBA" id="ARBA00022723"/>
    </source>
</evidence>
<feature type="binding site" evidence="9">
    <location>
        <position position="315"/>
    </location>
    <ligand>
        <name>[4Fe-4S] cluster</name>
        <dbReference type="ChEBI" id="CHEBI:49883"/>
        <label>1</label>
    </ligand>
</feature>
<dbReference type="SUPFAM" id="SSF102114">
    <property type="entry name" value="Radical SAM enzymes"/>
    <property type="match status" value="1"/>
</dbReference>
<evidence type="ECO:0000256" key="4">
    <source>
        <dbReference type="ARBA" id="ARBA00022691"/>
    </source>
</evidence>
<dbReference type="SFLD" id="SFLDG01058">
    <property type="entry name" value="lipoyl_synthase_like"/>
    <property type="match status" value="1"/>
</dbReference>
<dbReference type="GO" id="GO:0046872">
    <property type="term" value="F:metal ion binding"/>
    <property type="evidence" value="ECO:0007669"/>
    <property type="project" value="UniProtKB-KW"/>
</dbReference>
<dbReference type="InterPro" id="IPR013785">
    <property type="entry name" value="Aldolase_TIM"/>
</dbReference>
<dbReference type="NCBIfam" id="TIGR00510">
    <property type="entry name" value="lipA"/>
    <property type="match status" value="1"/>
</dbReference>
<comment type="cofactor">
    <cofactor evidence="9">
        <name>[4Fe-4S] cluster</name>
        <dbReference type="ChEBI" id="CHEBI:49883"/>
    </cofactor>
    <text evidence="9">Binds 2 [4Fe-4S] clusters per subunit. One cluster is coordinated with 3 cysteines and an exchangeable S-adenosyl-L-methionine.</text>
</comment>
<dbReference type="Gene3D" id="3.20.20.70">
    <property type="entry name" value="Aldolase class I"/>
    <property type="match status" value="1"/>
</dbReference>
<keyword evidence="2 9" id="KW-0963">Cytoplasm</keyword>
<dbReference type="PROSITE" id="PS51918">
    <property type="entry name" value="RADICAL_SAM"/>
    <property type="match status" value="1"/>
</dbReference>
<keyword evidence="1 9" id="KW-0004">4Fe-4S</keyword>
<accession>A0A1H5VFH0</accession>
<reference evidence="12 13" key="1">
    <citation type="submission" date="2016-10" db="EMBL/GenBank/DDBJ databases">
        <authorList>
            <person name="de Groot N.N."/>
        </authorList>
    </citation>
    <scope>NUCLEOTIDE SEQUENCE [LARGE SCALE GENOMIC DNA]</scope>
    <source>
        <strain evidence="12 13">DSM 26656</strain>
    </source>
</reference>
<dbReference type="OrthoDB" id="9787898at2"/>
<evidence type="ECO:0000256" key="9">
    <source>
        <dbReference type="HAMAP-Rule" id="MF_00206"/>
    </source>
</evidence>
<dbReference type="RefSeq" id="WP_103871526.1">
    <property type="nucleotide sequence ID" value="NZ_FNUY01000002.1"/>
</dbReference>
<dbReference type="SFLD" id="SFLDF00271">
    <property type="entry name" value="lipoyl_synthase"/>
    <property type="match status" value="1"/>
</dbReference>
<evidence type="ECO:0000256" key="6">
    <source>
        <dbReference type="ARBA" id="ARBA00023004"/>
    </source>
</evidence>
<keyword evidence="4 9" id="KW-0949">S-adenosyl-L-methionine</keyword>
<dbReference type="SFLD" id="SFLDS00029">
    <property type="entry name" value="Radical_SAM"/>
    <property type="match status" value="1"/>
</dbReference>